<protein>
    <submittedName>
        <fullName evidence="1">Uncharacterized protein</fullName>
    </submittedName>
</protein>
<evidence type="ECO:0000313" key="2">
    <source>
        <dbReference type="Proteomes" id="UP001227095"/>
    </source>
</evidence>
<accession>A0ABY8M2V9</accession>
<dbReference type="EMBL" id="CP123000">
    <property type="protein sequence ID" value="WGI68890.1"/>
    <property type="molecule type" value="Genomic_DNA"/>
</dbReference>
<organism evidence="1 2">
    <name type="scientific">Neorhizobium petrolearium</name>
    <dbReference type="NCBI Taxonomy" id="515361"/>
    <lineage>
        <taxon>Bacteria</taxon>
        <taxon>Pseudomonadati</taxon>
        <taxon>Pseudomonadota</taxon>
        <taxon>Alphaproteobacteria</taxon>
        <taxon>Hyphomicrobiales</taxon>
        <taxon>Rhizobiaceae</taxon>
        <taxon>Rhizobium/Agrobacterium group</taxon>
        <taxon>Neorhizobium</taxon>
    </lineage>
</organism>
<dbReference type="RefSeq" id="WP_081953019.1">
    <property type="nucleotide sequence ID" value="NZ_CP123000.1"/>
</dbReference>
<proteinExistence type="predicted"/>
<evidence type="ECO:0000313" key="1">
    <source>
        <dbReference type="EMBL" id="WGI68890.1"/>
    </source>
</evidence>
<sequence>MKRLGWCAALINKSGRIANTDFEKIERRTGFRSPASPGTKKARIEGYAIAGKKPLAKAHHAVILAPTKRSDASGIPF</sequence>
<gene>
    <name evidence="1" type="ORF">QEO92_02005</name>
</gene>
<dbReference type="Proteomes" id="UP001227095">
    <property type="component" value="Chromosome"/>
</dbReference>
<reference evidence="1 2" key="1">
    <citation type="submission" date="2023-04" db="EMBL/GenBank/DDBJ databases">
        <title>Neorhizobium petrolearium OS53, complete genome.</title>
        <authorList>
            <person name="Yu T."/>
        </authorList>
    </citation>
    <scope>NUCLEOTIDE SEQUENCE [LARGE SCALE GENOMIC DNA]</scope>
    <source>
        <strain evidence="1 2">OS53</strain>
    </source>
</reference>
<name>A0ABY8M2V9_9HYPH</name>
<keyword evidence="2" id="KW-1185">Reference proteome</keyword>